<evidence type="ECO:0000256" key="1">
    <source>
        <dbReference type="SAM" id="MobiDB-lite"/>
    </source>
</evidence>
<name>A0A9P4NHS6_9PEZI</name>
<evidence type="ECO:0000313" key="3">
    <source>
        <dbReference type="Proteomes" id="UP000800235"/>
    </source>
</evidence>
<accession>A0A9P4NHS6</accession>
<reference evidence="2" key="1">
    <citation type="journal article" date="2020" name="Stud. Mycol.">
        <title>101 Dothideomycetes genomes: a test case for predicting lifestyles and emergence of pathogens.</title>
        <authorList>
            <person name="Haridas S."/>
            <person name="Albert R."/>
            <person name="Binder M."/>
            <person name="Bloem J."/>
            <person name="Labutti K."/>
            <person name="Salamov A."/>
            <person name="Andreopoulos B."/>
            <person name="Baker S."/>
            <person name="Barry K."/>
            <person name="Bills G."/>
            <person name="Bluhm B."/>
            <person name="Cannon C."/>
            <person name="Castanera R."/>
            <person name="Culley D."/>
            <person name="Daum C."/>
            <person name="Ezra D."/>
            <person name="Gonzalez J."/>
            <person name="Henrissat B."/>
            <person name="Kuo A."/>
            <person name="Liang C."/>
            <person name="Lipzen A."/>
            <person name="Lutzoni F."/>
            <person name="Magnuson J."/>
            <person name="Mondo S."/>
            <person name="Nolan M."/>
            <person name="Ohm R."/>
            <person name="Pangilinan J."/>
            <person name="Park H.-J."/>
            <person name="Ramirez L."/>
            <person name="Alfaro M."/>
            <person name="Sun H."/>
            <person name="Tritt A."/>
            <person name="Yoshinaga Y."/>
            <person name="Zwiers L.-H."/>
            <person name="Turgeon B."/>
            <person name="Goodwin S."/>
            <person name="Spatafora J."/>
            <person name="Crous P."/>
            <person name="Grigoriev I."/>
        </authorList>
    </citation>
    <scope>NUCLEOTIDE SEQUENCE</scope>
    <source>
        <strain evidence="2">CBS 130266</strain>
    </source>
</reference>
<dbReference type="AlphaFoldDB" id="A0A9P4NHS6"/>
<dbReference type="Proteomes" id="UP000800235">
    <property type="component" value="Unassembled WGS sequence"/>
</dbReference>
<comment type="caution">
    <text evidence="2">The sequence shown here is derived from an EMBL/GenBank/DDBJ whole genome shotgun (WGS) entry which is preliminary data.</text>
</comment>
<evidence type="ECO:0000313" key="2">
    <source>
        <dbReference type="EMBL" id="KAF2422114.1"/>
    </source>
</evidence>
<gene>
    <name evidence="2" type="ORF">EJ08DRAFT_726287</name>
</gene>
<feature type="region of interest" description="Disordered" evidence="1">
    <location>
        <begin position="244"/>
        <end position="271"/>
    </location>
</feature>
<proteinExistence type="predicted"/>
<dbReference type="EMBL" id="MU007093">
    <property type="protein sequence ID" value="KAF2422114.1"/>
    <property type="molecule type" value="Genomic_DNA"/>
</dbReference>
<feature type="compositionally biased region" description="Polar residues" evidence="1">
    <location>
        <begin position="248"/>
        <end position="258"/>
    </location>
</feature>
<keyword evidence="3" id="KW-1185">Reference proteome</keyword>
<sequence>MPSNAAKQDGCSVLDNGIAGTLRVLPKLTKSSSRLSLKTPGTKASVVLSSVGSSASDSACASNGVPSQKKGSPLLLIQPPYKIAGPVSKVLLSSALSISFTSVEQRIHIQSETMREATKAETLMECSRRQLLAPPQAAVSRNPVTKGTVAAHRWKRLFRKDLLIPKPMSVAIGLSAPKEATSTPLARSTSVCETGLAQPFIPLGSPEPMSCPPETNSSALPRQMGRINLVQKAEALRDAKVASARTLRASTPRKSAASTCERPSDNPAKLNESVISVKTTLAEEVGSPDVALTKAGKPRH</sequence>
<organism evidence="2 3">
    <name type="scientific">Tothia fuscella</name>
    <dbReference type="NCBI Taxonomy" id="1048955"/>
    <lineage>
        <taxon>Eukaryota</taxon>
        <taxon>Fungi</taxon>
        <taxon>Dikarya</taxon>
        <taxon>Ascomycota</taxon>
        <taxon>Pezizomycotina</taxon>
        <taxon>Dothideomycetes</taxon>
        <taxon>Pleosporomycetidae</taxon>
        <taxon>Venturiales</taxon>
        <taxon>Cylindrosympodiaceae</taxon>
        <taxon>Tothia</taxon>
    </lineage>
</organism>
<protein>
    <submittedName>
        <fullName evidence="2">Uncharacterized protein</fullName>
    </submittedName>
</protein>